<name>A0A5C5G602_9BASI</name>
<dbReference type="Gene3D" id="1.20.58.670">
    <property type="entry name" value="Dsl1p vesicle tethering complex, Tip20p subunit, domain D"/>
    <property type="match status" value="1"/>
</dbReference>
<dbReference type="GO" id="GO:0070939">
    <property type="term" value="C:Dsl1/NZR complex"/>
    <property type="evidence" value="ECO:0007669"/>
    <property type="project" value="InterPro"/>
</dbReference>
<keyword evidence="2" id="KW-1185">Reference proteome</keyword>
<proteinExistence type="predicted"/>
<reference evidence="1 2" key="1">
    <citation type="submission" date="2019-03" db="EMBL/GenBank/DDBJ databases">
        <title>Rhodosporidium diobovatum UCD-FST 08-225 genome sequencing, assembly, and annotation.</title>
        <authorList>
            <person name="Fakankun I.U."/>
            <person name="Fristensky B."/>
            <person name="Levin D.B."/>
        </authorList>
    </citation>
    <scope>NUCLEOTIDE SEQUENCE [LARGE SCALE GENOMIC DNA]</scope>
    <source>
        <strain evidence="1 2">UCD-FST 08-225</strain>
    </source>
</reference>
<comment type="caution">
    <text evidence="1">The sequence shown here is derived from an EMBL/GenBank/DDBJ whole genome shotgun (WGS) entry which is preliminary data.</text>
</comment>
<evidence type="ECO:0000313" key="1">
    <source>
        <dbReference type="EMBL" id="TNY23391.1"/>
    </source>
</evidence>
<dbReference type="OrthoDB" id="407410at2759"/>
<dbReference type="GO" id="GO:0006888">
    <property type="term" value="P:endoplasmic reticulum to Golgi vesicle-mediated transport"/>
    <property type="evidence" value="ECO:0007669"/>
    <property type="project" value="InterPro"/>
</dbReference>
<sequence length="852" mass="94118">MATAAALPAAQLTALLAAPSVEQARTSARDHLSSALPTPLVASQLGPTLAQLLEQQRAQAARLEQDLGAARDHSDALVSSARRQLSQIKQRTGALKEGHDEVDAGLRSARDKLVSGLDVREDGAEGLTLRERLVQLSQRRKELEAAKTWFGAVAKAEELGFTVLRSLEAGSLPQAFRAYVGLIEYIKSVYAQADSATMGGEGGPRLVALTSHLVGMANSVWSSLVRVLSSRLLGKLEVLGWPQPFEEALDPYEDARVAEFQTAFADLLTLELVQANNPIPGPLKTGVLVSKKPKPLLALTPLVHPLLLRFKWQFEGDRSTNRIDKPEYPLSHVVNLLTAHERFLGEDIQYLLDSNGFEHIDAINEFTSLLLPPLASRLRHHLPQLLSMPPVLAHTVYQVVHFDQQLRSRGYRPRTWPTVLRPDEVPPEEDDAEWEGLSETILGRDEWFDRWLDGEREFFDERYYDCIATGDAWHIVSEEDIDAGESGSGTRPTNSALRVKELAEQLADRYRPLPLRHTLPFLLSLHLPLLQSYAARITSALDAFESLSFGILPGALGQTTAATAGVGGVVRLVRAGVSARWMSERCEEWGEDAFFLTLYEYLSSASSTPGKLDDTLQDAAEAVLDNSDGTIFDRERKTFESLAERSEELIVRHSVREVVSDLKPYFHKRWDVAPGEDDSTDLSLSPELISPLSLLSSILSTLVQSFPPAMRTTLYRRIAAGLAQALFDRLLVSHGWTESSAQQLQYDLQHGFLVAAREAGLPQRGLQRGWDVARAGATILALPALASQQGGYTPGGEWTFSKVMQVVFDDDSDAHGDEGSRFAEVMDDLGVGEALSRSEVQQLMRRRPECWR</sequence>
<dbReference type="PANTHER" id="PTHR13520">
    <property type="entry name" value="RAD50-INTERACTING PROTEIN 1 RINT-1"/>
    <property type="match status" value="1"/>
</dbReference>
<dbReference type="GO" id="GO:0006890">
    <property type="term" value="P:retrograde vesicle-mediated transport, Golgi to endoplasmic reticulum"/>
    <property type="evidence" value="ECO:0007669"/>
    <property type="project" value="InterPro"/>
</dbReference>
<dbReference type="STRING" id="5288.A0A5C5G602"/>
<dbReference type="InterPro" id="IPR007528">
    <property type="entry name" value="RINT1_Tip20"/>
</dbReference>
<organism evidence="1 2">
    <name type="scientific">Rhodotorula diobovata</name>
    <dbReference type="NCBI Taxonomy" id="5288"/>
    <lineage>
        <taxon>Eukaryota</taxon>
        <taxon>Fungi</taxon>
        <taxon>Dikarya</taxon>
        <taxon>Basidiomycota</taxon>
        <taxon>Pucciniomycotina</taxon>
        <taxon>Microbotryomycetes</taxon>
        <taxon>Sporidiobolales</taxon>
        <taxon>Sporidiobolaceae</taxon>
        <taxon>Rhodotorula</taxon>
    </lineage>
</organism>
<dbReference type="PROSITE" id="PS51386">
    <property type="entry name" value="RINT1_TIP20"/>
    <property type="match status" value="1"/>
</dbReference>
<dbReference type="InterPro" id="IPR042044">
    <property type="entry name" value="EXOC6PINT-1/Sec15/Tip20_C_dom2"/>
</dbReference>
<protein>
    <submittedName>
        <fullName evidence="1">TIP-1 family-domain-containing protein</fullName>
    </submittedName>
</protein>
<dbReference type="Proteomes" id="UP000311382">
    <property type="component" value="Unassembled WGS sequence"/>
</dbReference>
<dbReference type="AlphaFoldDB" id="A0A5C5G602"/>
<accession>A0A5C5G602</accession>
<dbReference type="GO" id="GO:0060628">
    <property type="term" value="P:regulation of ER to Golgi vesicle-mediated transport"/>
    <property type="evidence" value="ECO:0007669"/>
    <property type="project" value="TreeGrafter"/>
</dbReference>
<dbReference type="PANTHER" id="PTHR13520:SF0">
    <property type="entry name" value="RAD50-INTERACTING PROTEIN 1"/>
    <property type="match status" value="1"/>
</dbReference>
<evidence type="ECO:0000313" key="2">
    <source>
        <dbReference type="Proteomes" id="UP000311382"/>
    </source>
</evidence>
<dbReference type="EMBL" id="SOZI01000012">
    <property type="protein sequence ID" value="TNY23391.1"/>
    <property type="molecule type" value="Genomic_DNA"/>
</dbReference>
<dbReference type="Pfam" id="PF04437">
    <property type="entry name" value="RINT1_TIP1"/>
    <property type="match status" value="1"/>
</dbReference>
<gene>
    <name evidence="1" type="ORF">DMC30DRAFT_444457</name>
</gene>